<dbReference type="EMBL" id="KE561184">
    <property type="protein sequence ID" value="EPZ32130.1"/>
    <property type="molecule type" value="Genomic_DNA"/>
</dbReference>
<keyword evidence="1 4" id="KW-0489">Methyltransferase</keyword>
<protein>
    <submittedName>
        <fullName evidence="4">tRNA/rRNA methyltransferase, SpoU domain-containing protein</fullName>
        <ecNumber evidence="4">2.1.1.-</ecNumber>
    </submittedName>
</protein>
<dbReference type="CDD" id="cd18091">
    <property type="entry name" value="SpoU-like_TRM3-like"/>
    <property type="match status" value="1"/>
</dbReference>
<dbReference type="STRING" id="988480.A0A075ATV1"/>
<dbReference type="Proteomes" id="UP000030755">
    <property type="component" value="Unassembled WGS sequence"/>
</dbReference>
<organism evidence="4 5">
    <name type="scientific">Rozella allomycis (strain CSF55)</name>
    <dbReference type="NCBI Taxonomy" id="988480"/>
    <lineage>
        <taxon>Eukaryota</taxon>
        <taxon>Fungi</taxon>
        <taxon>Fungi incertae sedis</taxon>
        <taxon>Cryptomycota</taxon>
        <taxon>Cryptomycota incertae sedis</taxon>
        <taxon>Rozella</taxon>
    </lineage>
</organism>
<dbReference type="SUPFAM" id="SSF75217">
    <property type="entry name" value="alpha/beta knot"/>
    <property type="match status" value="1"/>
</dbReference>
<dbReference type="PANTHER" id="PTHR12029">
    <property type="entry name" value="RNA METHYLTRANSFERASE"/>
    <property type="match status" value="1"/>
</dbReference>
<dbReference type="HOGENOM" id="CLU_274762_0_0_1"/>
<keyword evidence="2 4" id="KW-0808">Transferase</keyword>
<dbReference type="InterPro" id="IPR029028">
    <property type="entry name" value="Alpha/beta_knot_MTases"/>
</dbReference>
<dbReference type="GO" id="GO:0030488">
    <property type="term" value="P:tRNA methylation"/>
    <property type="evidence" value="ECO:0007669"/>
    <property type="project" value="InterPro"/>
</dbReference>
<keyword evidence="5" id="KW-1185">Reference proteome</keyword>
<dbReference type="EC" id="2.1.1.-" evidence="4"/>
<accession>A0A075ATV1</accession>
<gene>
    <name evidence="4" type="ORF">O9G_002625</name>
</gene>
<evidence type="ECO:0000256" key="1">
    <source>
        <dbReference type="ARBA" id="ARBA00022603"/>
    </source>
</evidence>
<dbReference type="Pfam" id="PF00588">
    <property type="entry name" value="SpoU_methylase"/>
    <property type="match status" value="1"/>
</dbReference>
<evidence type="ECO:0000313" key="4">
    <source>
        <dbReference type="EMBL" id="EPZ32130.1"/>
    </source>
</evidence>
<evidence type="ECO:0000259" key="3">
    <source>
        <dbReference type="Pfam" id="PF00588"/>
    </source>
</evidence>
<dbReference type="OrthoDB" id="241340at2759"/>
<evidence type="ECO:0000313" key="5">
    <source>
        <dbReference type="Proteomes" id="UP000030755"/>
    </source>
</evidence>
<dbReference type="AlphaFoldDB" id="A0A075ATV1"/>
<dbReference type="InterPro" id="IPR001537">
    <property type="entry name" value="SpoU_MeTrfase"/>
</dbReference>
<proteinExistence type="predicted"/>
<dbReference type="GO" id="GO:0003723">
    <property type="term" value="F:RNA binding"/>
    <property type="evidence" value="ECO:0007669"/>
    <property type="project" value="InterPro"/>
</dbReference>
<name>A0A075ATV1_ROZAC</name>
<reference evidence="4 5" key="1">
    <citation type="journal article" date="2013" name="Curr. Biol.">
        <title>Shared signatures of parasitism and phylogenomics unite Cryptomycota and microsporidia.</title>
        <authorList>
            <person name="James T.Y."/>
            <person name="Pelin A."/>
            <person name="Bonen L."/>
            <person name="Ahrendt S."/>
            <person name="Sain D."/>
            <person name="Corradi N."/>
            <person name="Stajich J.E."/>
        </authorList>
    </citation>
    <scope>NUCLEOTIDE SEQUENCE [LARGE SCALE GENOMIC DNA]</scope>
    <source>
        <strain evidence="4 5">CSF55</strain>
    </source>
</reference>
<dbReference type="InterPro" id="IPR044748">
    <property type="entry name" value="Trm3/TARBP1_C"/>
</dbReference>
<dbReference type="Gene3D" id="3.40.1280.10">
    <property type="match status" value="1"/>
</dbReference>
<evidence type="ECO:0000256" key="2">
    <source>
        <dbReference type="ARBA" id="ARBA00022679"/>
    </source>
</evidence>
<dbReference type="InterPro" id="IPR045330">
    <property type="entry name" value="TRM3/TARBP1"/>
</dbReference>
<sequence length="1165" mass="134962">MNLTFLTTTPWTEEDVELLTNTIKYLRQTYSEVSLYEELEINDIVIEACKKDEIILENWKRRVKQKLFYNGDDVWLTIDSCIEFISKLKLNKRKMINKLACCSITVENINIFLDLIEKNEDDIMNEDDFNETFLFLSMEIFQVLVENGKIEPLKKVIKKSMLKKNSLENKIAKSLLRKFVNCEKEFKGFDWDYYFVLLNAIEEEEIHLIKPILSGFKSFVESFCCEEWLLVLVEVGLSMTQLECKKAFSEICLKSLKGKLTLEFVCEKFVPLMDCVALFTSSGPLETFGSFGDLFVEFFKENNFDLIEILKLIHFKTIHPITKFYLLISLEETKNSLNDDCVEILILILKNHKNSNAALKKAIVHQIWMFCNKNFISSNLDFCLEILKEFKDQGIQIDSNFVKKLLNFEFDELKSKVSNFLAIEDSSLRFLTNESKKISFLTLLNNDHIIFHQLFIKLENIYSNPYFHNQKFYLKYLLVIFHINLLNNNFFKNFPPKIKPEFLDFIFLDSINHPFIFEFLQNIHKFDTLFFTNYAKNKLNSKLDTKSYYLASFVGSSNPFFFLQNNEQNKIIVFADSSNEAKPKLLEWLISNPPTSNEETKIYLNAISLFLPFISEPQLIGLSQSSKIDKEQLIDFFLSKDFLSYFWSLSVEFIKNNWEKWKSDSSICLMISKSLSLILNSPKFDSESHLNFLANLVLSLSSFGTLPDVYEKYKLIVESYSIHVDHSNQIRSNVISCFLSLDSAPLLISELIKNCIQTIIHTHNSKRSIFPNCLEHRILIRLYSFLIILITNASSSDAVDLCVHLFDILQIESDPSMFTELTKPHKPSFCNVLIITCFKTCNPIHYSKLARILLPLSISSSFLSRCYVCFIILKIKEFIKDDDCLANFISYIENNQDCQKGLKKVNNFLLTTDESILELYNLKFILHDLPKINGVVDEHEIYSLSCINELSVNSKIPLKGIKVVDIETRKNIDSPKVELEIFQQKIQPWENQFKLEELDSLTRGKNSKTDIILIASLLDKPANLGGLCRTCEVFNIKELCVNSETIKNDSIFKALSMFSENWQDICQVTRSDLKTFILSKKDAGYTCVGLEQTSVSTPIQDYVFPKKVLVLLGNEKDGIPAEYLSLLDAYLEIPQFGVTRSLNVHVSASILLWEIKKQTLINKSI</sequence>
<dbReference type="GO" id="GO:0016423">
    <property type="term" value="F:tRNA (guanine) methyltransferase activity"/>
    <property type="evidence" value="ECO:0007669"/>
    <property type="project" value="InterPro"/>
</dbReference>
<feature type="domain" description="tRNA/rRNA methyltransferase SpoU type" evidence="3">
    <location>
        <begin position="1011"/>
        <end position="1153"/>
    </location>
</feature>
<dbReference type="PANTHER" id="PTHR12029:SF11">
    <property type="entry name" value="METHYLTRANSFERASE TARBP1-RELATED"/>
    <property type="match status" value="1"/>
</dbReference>
<dbReference type="InterPro" id="IPR029026">
    <property type="entry name" value="tRNA_m1G_MTases_N"/>
</dbReference>